<proteinExistence type="predicted"/>
<sequence>MRGIVYLLARIQLDTLRDYSEDMEESIKTKAVSNSQELQELAKDYYDHELDQFWDNSSDRIQQLYTDYPNLLRSSILTSCITCLEKTFIQIHTNLQNDTFTSKPVSLSNKKLSGSVIEKVVQSVNEIYPLTRTLNLKEWNDLILNIKIRNRVIHDNGQVHPAKYKKLFQNIKQIELDNSKTVALSPYHELLFLENFSKSVIGVSLKIVGTFIDEVRQHTK</sequence>
<dbReference type="RefSeq" id="WP_076179914.1">
    <property type="nucleotide sequence ID" value="NZ_MKQP01000100.1"/>
</dbReference>
<organism evidence="1 2">
    <name type="scientific">Paenibacillus odorifer</name>
    <dbReference type="NCBI Taxonomy" id="189426"/>
    <lineage>
        <taxon>Bacteria</taxon>
        <taxon>Bacillati</taxon>
        <taxon>Bacillota</taxon>
        <taxon>Bacilli</taxon>
        <taxon>Bacillales</taxon>
        <taxon>Paenibacillaceae</taxon>
        <taxon>Paenibacillus</taxon>
    </lineage>
</organism>
<protein>
    <recommendedName>
        <fullName evidence="3">RiboL-PSP-HEPN domain-containing protein</fullName>
    </recommendedName>
</protein>
<reference evidence="1 2" key="1">
    <citation type="submission" date="2016-10" db="EMBL/GenBank/DDBJ databases">
        <title>Paenibacillus species isolates.</title>
        <authorList>
            <person name="Beno S.M."/>
        </authorList>
    </citation>
    <scope>NUCLEOTIDE SEQUENCE [LARGE SCALE GENOMIC DNA]</scope>
    <source>
        <strain evidence="1 2">FSL H7-0604</strain>
    </source>
</reference>
<dbReference type="Proteomes" id="UP000187465">
    <property type="component" value="Unassembled WGS sequence"/>
</dbReference>
<gene>
    <name evidence="1" type="ORF">BJP51_09645</name>
</gene>
<comment type="caution">
    <text evidence="1">The sequence shown here is derived from an EMBL/GenBank/DDBJ whole genome shotgun (WGS) entry which is preliminary data.</text>
</comment>
<dbReference type="EMBL" id="MKQP01000100">
    <property type="protein sequence ID" value="OMD20337.1"/>
    <property type="molecule type" value="Genomic_DNA"/>
</dbReference>
<evidence type="ECO:0000313" key="2">
    <source>
        <dbReference type="Proteomes" id="UP000187465"/>
    </source>
</evidence>
<evidence type="ECO:0000313" key="1">
    <source>
        <dbReference type="EMBL" id="OMD20337.1"/>
    </source>
</evidence>
<name>A0A1R0WSG1_9BACL</name>
<dbReference type="AlphaFoldDB" id="A0A1R0WSG1"/>
<evidence type="ECO:0008006" key="3">
    <source>
        <dbReference type="Google" id="ProtNLM"/>
    </source>
</evidence>
<accession>A0A1R0WSG1</accession>